<proteinExistence type="predicted"/>
<name>A0ABD5KMF1_PRIAR</name>
<dbReference type="Pfam" id="PF14150">
    <property type="entry name" value="YesK"/>
    <property type="match status" value="1"/>
</dbReference>
<evidence type="ECO:0000256" key="1">
    <source>
        <dbReference type="SAM" id="Phobius"/>
    </source>
</evidence>
<evidence type="ECO:0000313" key="3">
    <source>
        <dbReference type="Proteomes" id="UP001418804"/>
    </source>
</evidence>
<dbReference type="Proteomes" id="UP001418804">
    <property type="component" value="Unassembled WGS sequence"/>
</dbReference>
<keyword evidence="1" id="KW-0812">Transmembrane</keyword>
<protein>
    <submittedName>
        <fullName evidence="2">YesK family protein</fullName>
    </submittedName>
</protein>
<organism evidence="2 3">
    <name type="scientific">Priestia aryabhattai</name>
    <name type="common">Bacillus aryabhattai</name>
    <dbReference type="NCBI Taxonomy" id="412384"/>
    <lineage>
        <taxon>Bacteria</taxon>
        <taxon>Bacillati</taxon>
        <taxon>Bacillota</taxon>
        <taxon>Bacilli</taxon>
        <taxon>Bacillales</taxon>
        <taxon>Bacillaceae</taxon>
        <taxon>Priestia</taxon>
    </lineage>
</organism>
<gene>
    <name evidence="2" type="ORF">ABDD91_05920</name>
</gene>
<feature type="transmembrane region" description="Helical" evidence="1">
    <location>
        <begin position="45"/>
        <end position="65"/>
    </location>
</feature>
<sequence length="102" mass="11291">MIVYNGYKFLFLKREEGVNDFFVLLFGASYFFYRRNSPVQYGISLSSMLISIFLFLYSIFGVGGFEGMGLGALAAALFLASILSLFVNVLFNIINGRGKGAV</sequence>
<accession>A0ABD5KMF1</accession>
<feature type="transmembrane region" description="Helical" evidence="1">
    <location>
        <begin position="71"/>
        <end position="94"/>
    </location>
</feature>
<keyword evidence="1" id="KW-0472">Membrane</keyword>
<dbReference type="RefSeq" id="WP_099331361.1">
    <property type="nucleotide sequence ID" value="NZ_CP024035.1"/>
</dbReference>
<dbReference type="EMBL" id="JBDIVD010000001">
    <property type="protein sequence ID" value="MEN3152358.1"/>
    <property type="molecule type" value="Genomic_DNA"/>
</dbReference>
<reference evidence="2 3" key="2">
    <citation type="submission" date="2024-05" db="EMBL/GenBank/DDBJ databases">
        <authorList>
            <person name="Zheng X."/>
        </authorList>
    </citation>
    <scope>NUCLEOTIDE SEQUENCE [LARGE SCALE GENOMIC DNA]</scope>
    <source>
        <strain evidence="2 3">C4-10</strain>
    </source>
</reference>
<dbReference type="GeneID" id="48011801"/>
<reference evidence="2 3" key="1">
    <citation type="submission" date="2024-05" db="EMBL/GenBank/DDBJ databases">
        <title>The mechanism of isolation and screening of efficient mineral weathering bacteria priestia aryabhattai c4-10 with weathered biotite.</title>
        <authorList>
            <person name="Yang S."/>
        </authorList>
    </citation>
    <scope>NUCLEOTIDE SEQUENCE [LARGE SCALE GENOMIC DNA]</scope>
    <source>
        <strain evidence="2 3">C4-10</strain>
    </source>
</reference>
<keyword evidence="1" id="KW-1133">Transmembrane helix</keyword>
<dbReference type="InterPro" id="IPR025434">
    <property type="entry name" value="YesK-like"/>
</dbReference>
<dbReference type="AlphaFoldDB" id="A0ABD5KMF1"/>
<evidence type="ECO:0000313" key="2">
    <source>
        <dbReference type="EMBL" id="MEN3152358.1"/>
    </source>
</evidence>
<comment type="caution">
    <text evidence="2">The sequence shown here is derived from an EMBL/GenBank/DDBJ whole genome shotgun (WGS) entry which is preliminary data.</text>
</comment>